<dbReference type="PROSITE" id="PS00108">
    <property type="entry name" value="PROTEIN_KINASE_ST"/>
    <property type="match status" value="1"/>
</dbReference>
<evidence type="ECO:0000259" key="3">
    <source>
        <dbReference type="PROSITE" id="PS50011"/>
    </source>
</evidence>
<dbReference type="PROSITE" id="PS50011">
    <property type="entry name" value="PROTEIN_KINASE_DOM"/>
    <property type="match status" value="1"/>
</dbReference>
<organism evidence="4 5">
    <name type="scientific">Streblomastix strix</name>
    <dbReference type="NCBI Taxonomy" id="222440"/>
    <lineage>
        <taxon>Eukaryota</taxon>
        <taxon>Metamonada</taxon>
        <taxon>Preaxostyla</taxon>
        <taxon>Oxymonadida</taxon>
        <taxon>Streblomastigidae</taxon>
        <taxon>Streblomastix</taxon>
    </lineage>
</organism>
<feature type="domain" description="Protein kinase" evidence="3">
    <location>
        <begin position="1"/>
        <end position="197"/>
    </location>
</feature>
<accession>A0A5J4U9A0</accession>
<evidence type="ECO:0000256" key="1">
    <source>
        <dbReference type="ARBA" id="ARBA00012513"/>
    </source>
</evidence>
<dbReference type="InterPro" id="IPR000719">
    <property type="entry name" value="Prot_kinase_dom"/>
</dbReference>
<dbReference type="EC" id="2.7.11.1" evidence="1"/>
<gene>
    <name evidence="4" type="ORF">EZS28_038198</name>
</gene>
<dbReference type="OrthoDB" id="5979581at2759"/>
<dbReference type="InterPro" id="IPR050235">
    <property type="entry name" value="CK1_Ser-Thr_kinase"/>
</dbReference>
<dbReference type="GO" id="GO:0005524">
    <property type="term" value="F:ATP binding"/>
    <property type="evidence" value="ECO:0007669"/>
    <property type="project" value="InterPro"/>
</dbReference>
<evidence type="ECO:0000256" key="2">
    <source>
        <dbReference type="SAM" id="MobiDB-lite"/>
    </source>
</evidence>
<dbReference type="InterPro" id="IPR008271">
    <property type="entry name" value="Ser/Thr_kinase_AS"/>
</dbReference>
<feature type="compositionally biased region" description="Polar residues" evidence="2">
    <location>
        <begin position="223"/>
        <end position="233"/>
    </location>
</feature>
<dbReference type="PANTHER" id="PTHR11909">
    <property type="entry name" value="CASEIN KINASE-RELATED"/>
    <property type="match status" value="1"/>
</dbReference>
<sequence>YKFVAMELLGPSLIQLANRRNPCKFNLHELLKFGIQAVESLKELHKAGFVHRDIKPDNFVIGNQQNTAGFIYLIDFGLCKKLHKENGVIVKPLQISNFRGTLRYASPNAHKRIEFGRQDDIISLFYVLIELSIGKLPWSSVTNSDIVLQQKLIYRGGVLIKQLPKEFQSFEDYIFSLDYTDEPDYELIVNLFRSIALNEGIDLSTPFDWENEINEQRQIVVQNHNSDNSSQTDSDFEEKSKQNINSSKTPNFSDFTSLKPATPALQFSF</sequence>
<evidence type="ECO:0000313" key="4">
    <source>
        <dbReference type="EMBL" id="KAA6366275.1"/>
    </source>
</evidence>
<name>A0A5J4U9A0_9EUKA</name>
<feature type="region of interest" description="Disordered" evidence="2">
    <location>
        <begin position="223"/>
        <end position="257"/>
    </location>
</feature>
<dbReference type="Proteomes" id="UP000324800">
    <property type="component" value="Unassembled WGS sequence"/>
</dbReference>
<dbReference type="SMART" id="SM00220">
    <property type="entry name" value="S_TKc"/>
    <property type="match status" value="1"/>
</dbReference>
<feature type="non-terminal residue" evidence="4">
    <location>
        <position position="1"/>
    </location>
</feature>
<dbReference type="Pfam" id="PF00069">
    <property type="entry name" value="Pkinase"/>
    <property type="match status" value="1"/>
</dbReference>
<feature type="non-terminal residue" evidence="4">
    <location>
        <position position="269"/>
    </location>
</feature>
<comment type="caution">
    <text evidence="4">The sequence shown here is derived from an EMBL/GenBank/DDBJ whole genome shotgun (WGS) entry which is preliminary data.</text>
</comment>
<dbReference type="EMBL" id="SNRW01019554">
    <property type="protein sequence ID" value="KAA6366275.1"/>
    <property type="molecule type" value="Genomic_DNA"/>
</dbReference>
<protein>
    <recommendedName>
        <fullName evidence="1">non-specific serine/threonine protein kinase</fullName>
        <ecNumber evidence="1">2.7.11.1</ecNumber>
    </recommendedName>
</protein>
<dbReference type="GO" id="GO:0004674">
    <property type="term" value="F:protein serine/threonine kinase activity"/>
    <property type="evidence" value="ECO:0007669"/>
    <property type="project" value="UniProtKB-EC"/>
</dbReference>
<reference evidence="4 5" key="1">
    <citation type="submission" date="2019-03" db="EMBL/GenBank/DDBJ databases">
        <title>Single cell metagenomics reveals metabolic interactions within the superorganism composed of flagellate Streblomastix strix and complex community of Bacteroidetes bacteria on its surface.</title>
        <authorList>
            <person name="Treitli S.C."/>
            <person name="Kolisko M."/>
            <person name="Husnik F."/>
            <person name="Keeling P."/>
            <person name="Hampl V."/>
        </authorList>
    </citation>
    <scope>NUCLEOTIDE SEQUENCE [LARGE SCALE GENOMIC DNA]</scope>
    <source>
        <strain evidence="4">ST1C</strain>
    </source>
</reference>
<dbReference type="Gene3D" id="1.10.510.10">
    <property type="entry name" value="Transferase(Phosphotransferase) domain 1"/>
    <property type="match status" value="1"/>
</dbReference>
<dbReference type="InterPro" id="IPR011009">
    <property type="entry name" value="Kinase-like_dom_sf"/>
</dbReference>
<feature type="compositionally biased region" description="Polar residues" evidence="2">
    <location>
        <begin position="242"/>
        <end position="256"/>
    </location>
</feature>
<evidence type="ECO:0000313" key="5">
    <source>
        <dbReference type="Proteomes" id="UP000324800"/>
    </source>
</evidence>
<proteinExistence type="predicted"/>
<dbReference type="SUPFAM" id="SSF56112">
    <property type="entry name" value="Protein kinase-like (PK-like)"/>
    <property type="match status" value="1"/>
</dbReference>
<dbReference type="AlphaFoldDB" id="A0A5J4U9A0"/>